<dbReference type="Proteomes" id="UP000479710">
    <property type="component" value="Unassembled WGS sequence"/>
</dbReference>
<evidence type="ECO:0000313" key="3">
    <source>
        <dbReference type="Proteomes" id="UP000479710"/>
    </source>
</evidence>
<name>A0A6G1F1T1_9ORYZ</name>
<proteinExistence type="predicted"/>
<feature type="compositionally biased region" description="Polar residues" evidence="1">
    <location>
        <begin position="77"/>
        <end position="93"/>
    </location>
</feature>
<evidence type="ECO:0008006" key="4">
    <source>
        <dbReference type="Google" id="ProtNLM"/>
    </source>
</evidence>
<feature type="compositionally biased region" description="Basic and acidic residues" evidence="1">
    <location>
        <begin position="1"/>
        <end position="19"/>
    </location>
</feature>
<evidence type="ECO:0000313" key="2">
    <source>
        <dbReference type="EMBL" id="KAF0930856.1"/>
    </source>
</evidence>
<sequence length="93" mass="9828">MAASGERGKRDRGARESYLRARGGGIMTEEVVLEQEWARSSRRRGRDEGGVVGEKETGGGGDRVWGGMGRASEAKGSAQTGHFTSASSTPTQN</sequence>
<dbReference type="EMBL" id="SPHZ02000002">
    <property type="protein sequence ID" value="KAF0930856.1"/>
    <property type="molecule type" value="Genomic_DNA"/>
</dbReference>
<comment type="caution">
    <text evidence="2">The sequence shown here is derived from an EMBL/GenBank/DDBJ whole genome shotgun (WGS) entry which is preliminary data.</text>
</comment>
<keyword evidence="3" id="KW-1185">Reference proteome</keyword>
<feature type="region of interest" description="Disordered" evidence="1">
    <location>
        <begin position="1"/>
        <end position="21"/>
    </location>
</feature>
<accession>A0A6G1F1T1</accession>
<organism evidence="2 3">
    <name type="scientific">Oryza meyeriana var. granulata</name>
    <dbReference type="NCBI Taxonomy" id="110450"/>
    <lineage>
        <taxon>Eukaryota</taxon>
        <taxon>Viridiplantae</taxon>
        <taxon>Streptophyta</taxon>
        <taxon>Embryophyta</taxon>
        <taxon>Tracheophyta</taxon>
        <taxon>Spermatophyta</taxon>
        <taxon>Magnoliopsida</taxon>
        <taxon>Liliopsida</taxon>
        <taxon>Poales</taxon>
        <taxon>Poaceae</taxon>
        <taxon>BOP clade</taxon>
        <taxon>Oryzoideae</taxon>
        <taxon>Oryzeae</taxon>
        <taxon>Oryzinae</taxon>
        <taxon>Oryza</taxon>
        <taxon>Oryza meyeriana</taxon>
    </lineage>
</organism>
<feature type="compositionally biased region" description="Gly residues" evidence="1">
    <location>
        <begin position="58"/>
        <end position="69"/>
    </location>
</feature>
<gene>
    <name evidence="2" type="ORF">E2562_035956</name>
</gene>
<dbReference type="AlphaFoldDB" id="A0A6G1F1T1"/>
<protein>
    <recommendedName>
        <fullName evidence="4">DUF834 domain-containing protein</fullName>
    </recommendedName>
</protein>
<reference evidence="2 3" key="1">
    <citation type="submission" date="2019-11" db="EMBL/GenBank/DDBJ databases">
        <title>Whole genome sequence of Oryza granulata.</title>
        <authorList>
            <person name="Li W."/>
        </authorList>
    </citation>
    <scope>NUCLEOTIDE SEQUENCE [LARGE SCALE GENOMIC DNA]</scope>
    <source>
        <strain evidence="3">cv. Menghai</strain>
        <tissue evidence="2">Leaf</tissue>
    </source>
</reference>
<feature type="region of interest" description="Disordered" evidence="1">
    <location>
        <begin position="35"/>
        <end position="93"/>
    </location>
</feature>
<evidence type="ECO:0000256" key="1">
    <source>
        <dbReference type="SAM" id="MobiDB-lite"/>
    </source>
</evidence>
<feature type="compositionally biased region" description="Basic and acidic residues" evidence="1">
    <location>
        <begin position="45"/>
        <end position="57"/>
    </location>
</feature>